<dbReference type="PATRIC" id="fig|1202724.3.peg.2038"/>
<name>A0A0M8MIK1_9FLAO</name>
<protein>
    <submittedName>
        <fullName evidence="1">Uncharacterized protein</fullName>
    </submittedName>
</protein>
<keyword evidence="2" id="KW-1185">Reference proteome</keyword>
<organism evidence="1 2">
    <name type="scientific">Flavobacterium akiainvivens</name>
    <dbReference type="NCBI Taxonomy" id="1202724"/>
    <lineage>
        <taxon>Bacteria</taxon>
        <taxon>Pseudomonadati</taxon>
        <taxon>Bacteroidota</taxon>
        <taxon>Flavobacteriia</taxon>
        <taxon>Flavobacteriales</taxon>
        <taxon>Flavobacteriaceae</taxon>
        <taxon>Flavobacterium</taxon>
    </lineage>
</organism>
<dbReference type="STRING" id="1202724.AM493_09825"/>
<dbReference type="AlphaFoldDB" id="A0A0M8MIK1"/>
<gene>
    <name evidence="1" type="ORF">AM493_09825</name>
</gene>
<comment type="caution">
    <text evidence="1">The sequence shown here is derived from an EMBL/GenBank/DDBJ whole genome shotgun (WGS) entry which is preliminary data.</text>
</comment>
<dbReference type="EMBL" id="LIYD01000005">
    <property type="protein sequence ID" value="KOS06298.1"/>
    <property type="molecule type" value="Genomic_DNA"/>
</dbReference>
<reference evidence="1 2" key="1">
    <citation type="submission" date="2015-08" db="EMBL/GenBank/DDBJ databases">
        <title>Whole genome sequence of Flavobacterium akiainvivens IK-1T, from decaying Wikstroemia oahuensis, an endemic Hawaiian shrub.</title>
        <authorList>
            <person name="Wan X."/>
            <person name="Hou S."/>
            <person name="Saito J."/>
            <person name="Donachie S."/>
        </authorList>
    </citation>
    <scope>NUCLEOTIDE SEQUENCE [LARGE SCALE GENOMIC DNA]</scope>
    <source>
        <strain evidence="1 2">IK-1</strain>
    </source>
</reference>
<evidence type="ECO:0000313" key="2">
    <source>
        <dbReference type="Proteomes" id="UP000037755"/>
    </source>
</evidence>
<evidence type="ECO:0000313" key="1">
    <source>
        <dbReference type="EMBL" id="KOS06298.1"/>
    </source>
</evidence>
<proteinExistence type="predicted"/>
<sequence>MVFKRQDFLFLDKSKSMITHISHNISRANFAEVTLGNVVLLDHTLIIPAANLIVMEKGDDNINYPGDEVFNGHEGSYVNFCFVVYEGVETITSNFDTSRDIPLEKRDCYGGVHYLTGAYAEFWVKYNSGKIALTNQSEFRYIPNFFSRDEKIRLLAECPVSSQVLKELSIFK</sequence>
<dbReference type="Proteomes" id="UP000037755">
    <property type="component" value="Unassembled WGS sequence"/>
</dbReference>
<accession>A0A0M8MIK1</accession>